<dbReference type="InterPro" id="IPR013216">
    <property type="entry name" value="Methyltransf_11"/>
</dbReference>
<evidence type="ECO:0000259" key="2">
    <source>
        <dbReference type="Pfam" id="PF08241"/>
    </source>
</evidence>
<dbReference type="GO" id="GO:0032259">
    <property type="term" value="P:methylation"/>
    <property type="evidence" value="ECO:0007669"/>
    <property type="project" value="UniProtKB-KW"/>
</dbReference>
<evidence type="ECO:0000256" key="1">
    <source>
        <dbReference type="SAM" id="MobiDB-lite"/>
    </source>
</evidence>
<dbReference type="PANTHER" id="PTHR42912">
    <property type="entry name" value="METHYLTRANSFERASE"/>
    <property type="match status" value="1"/>
</dbReference>
<accession>A0A1I4T9V9</accession>
<dbReference type="RefSeq" id="WP_093337046.1">
    <property type="nucleotide sequence ID" value="NZ_FOUY01000002.1"/>
</dbReference>
<dbReference type="GO" id="GO:0008757">
    <property type="term" value="F:S-adenosylmethionine-dependent methyltransferase activity"/>
    <property type="evidence" value="ECO:0007669"/>
    <property type="project" value="InterPro"/>
</dbReference>
<dbReference type="AlphaFoldDB" id="A0A1I4T9V9"/>
<feature type="region of interest" description="Disordered" evidence="1">
    <location>
        <begin position="1"/>
        <end position="20"/>
    </location>
</feature>
<keyword evidence="3" id="KW-0489">Methyltransferase</keyword>
<protein>
    <submittedName>
        <fullName evidence="3">Methyltransferase domain-containing protein</fullName>
    </submittedName>
</protein>
<reference evidence="3 4" key="1">
    <citation type="submission" date="2016-10" db="EMBL/GenBank/DDBJ databases">
        <authorList>
            <person name="de Groot N.N."/>
        </authorList>
    </citation>
    <scope>NUCLEOTIDE SEQUENCE [LARGE SCALE GENOMIC DNA]</scope>
    <source>
        <strain evidence="3 4">CGMCC 4.1877</strain>
    </source>
</reference>
<dbReference type="CDD" id="cd02440">
    <property type="entry name" value="AdoMet_MTases"/>
    <property type="match status" value="1"/>
</dbReference>
<keyword evidence="4" id="KW-1185">Reference proteome</keyword>
<dbReference type="InterPro" id="IPR050508">
    <property type="entry name" value="Methyltransf_Superfamily"/>
</dbReference>
<dbReference type="STRING" id="260086.SAMN05216207_1002180"/>
<dbReference type="Proteomes" id="UP000199614">
    <property type="component" value="Unassembled WGS sequence"/>
</dbReference>
<evidence type="ECO:0000313" key="4">
    <source>
        <dbReference type="Proteomes" id="UP000199614"/>
    </source>
</evidence>
<dbReference type="Pfam" id="PF08241">
    <property type="entry name" value="Methyltransf_11"/>
    <property type="match status" value="1"/>
</dbReference>
<dbReference type="InterPro" id="IPR029063">
    <property type="entry name" value="SAM-dependent_MTases_sf"/>
</dbReference>
<gene>
    <name evidence="3" type="ORF">SAMN05216207_1002180</name>
</gene>
<dbReference type="EMBL" id="FOUY01000002">
    <property type="protein sequence ID" value="SFM73347.1"/>
    <property type="molecule type" value="Genomic_DNA"/>
</dbReference>
<organism evidence="3 4">
    <name type="scientific">Pseudonocardia ammonioxydans</name>
    <dbReference type="NCBI Taxonomy" id="260086"/>
    <lineage>
        <taxon>Bacteria</taxon>
        <taxon>Bacillati</taxon>
        <taxon>Actinomycetota</taxon>
        <taxon>Actinomycetes</taxon>
        <taxon>Pseudonocardiales</taxon>
        <taxon>Pseudonocardiaceae</taxon>
        <taxon>Pseudonocardia</taxon>
    </lineage>
</organism>
<dbReference type="SUPFAM" id="SSF53335">
    <property type="entry name" value="S-adenosyl-L-methionine-dependent methyltransferases"/>
    <property type="match status" value="1"/>
</dbReference>
<dbReference type="PANTHER" id="PTHR42912:SF93">
    <property type="entry name" value="N6-ADENOSINE-METHYLTRANSFERASE TMT1A"/>
    <property type="match status" value="1"/>
</dbReference>
<feature type="domain" description="Methyltransferase type 11" evidence="2">
    <location>
        <begin position="60"/>
        <end position="154"/>
    </location>
</feature>
<proteinExistence type="predicted"/>
<name>A0A1I4T9V9_PSUAM</name>
<dbReference type="OrthoDB" id="9797252at2"/>
<keyword evidence="3" id="KW-0808">Transferase</keyword>
<dbReference type="Gene3D" id="3.40.50.150">
    <property type="entry name" value="Vaccinia Virus protein VP39"/>
    <property type="match status" value="1"/>
</dbReference>
<evidence type="ECO:0000313" key="3">
    <source>
        <dbReference type="EMBL" id="SFM73347.1"/>
    </source>
</evidence>
<sequence length="249" mass="27132">MRRTWTGFGGQPKPGPAIPSPNIWNWPEIYEVENRAQDADGALWSALGEETGGWAGLDVVDIGCGDGFHLPRFAEDAASVAGVEPHPPLVARARERCAGDPRISVHTGGAEELPLPDASADLLHARTAYFFGPGCEPGLAEAERVLRPGGTLVVVDLDFTARPYGNWLRADLPRYDPPAVDRFFAGQGFALRRVLSTWRFAERAELEEVLRIEFSKGTARTAIADVAGLTIRVGYRVHTRRRPTGLVLP</sequence>